<protein>
    <recommendedName>
        <fullName evidence="8 9">Cell division protein FtsL</fullName>
    </recommendedName>
</protein>
<dbReference type="OrthoDB" id="5298556at2"/>
<keyword evidence="3 8" id="KW-0132">Cell division</keyword>
<dbReference type="NCBIfam" id="TIGR02209">
    <property type="entry name" value="ftsL_broad"/>
    <property type="match status" value="1"/>
</dbReference>
<dbReference type="STRING" id="488533.SAMN04487960_11122"/>
<feature type="transmembrane region" description="Helical" evidence="8">
    <location>
        <begin position="43"/>
        <end position="64"/>
    </location>
</feature>
<dbReference type="GO" id="GO:0005886">
    <property type="term" value="C:plasma membrane"/>
    <property type="evidence" value="ECO:0007669"/>
    <property type="project" value="UniProtKB-SubCell"/>
</dbReference>
<keyword evidence="8" id="KW-0997">Cell inner membrane</keyword>
<name>A0A1H3CTI4_9GAMM</name>
<evidence type="ECO:0000256" key="7">
    <source>
        <dbReference type="ARBA" id="ARBA00023306"/>
    </source>
</evidence>
<keyword evidence="5 8" id="KW-1133">Transmembrane helix</keyword>
<keyword evidence="4 8" id="KW-0812">Transmembrane</keyword>
<dbReference type="EMBL" id="FNNE01000011">
    <property type="protein sequence ID" value="SDX57406.1"/>
    <property type="molecule type" value="Genomic_DNA"/>
</dbReference>
<evidence type="ECO:0000256" key="1">
    <source>
        <dbReference type="ARBA" id="ARBA00004401"/>
    </source>
</evidence>
<dbReference type="RefSeq" id="WP_091816651.1">
    <property type="nucleotide sequence ID" value="NZ_FNNE01000011.1"/>
</dbReference>
<dbReference type="PANTHER" id="PTHR37479">
    <property type="entry name" value="CELL DIVISION PROTEIN FTSL"/>
    <property type="match status" value="1"/>
</dbReference>
<keyword evidence="2 8" id="KW-1003">Cell membrane</keyword>
<reference evidence="10 11" key="1">
    <citation type="submission" date="2016-10" db="EMBL/GenBank/DDBJ databases">
        <authorList>
            <person name="de Groot N.N."/>
        </authorList>
    </citation>
    <scope>NUCLEOTIDE SEQUENCE [LARGE SCALE GENOMIC DNA]</scope>
    <source>
        <strain evidence="10 11">CGMCC 1.7059</strain>
    </source>
</reference>
<dbReference type="InterPro" id="IPR011922">
    <property type="entry name" value="Cell_div_FtsL"/>
</dbReference>
<dbReference type="Pfam" id="PF04999">
    <property type="entry name" value="FtsL"/>
    <property type="match status" value="1"/>
</dbReference>
<evidence type="ECO:0000313" key="11">
    <source>
        <dbReference type="Proteomes" id="UP000199675"/>
    </source>
</evidence>
<dbReference type="GO" id="GO:0043093">
    <property type="term" value="P:FtsZ-dependent cytokinesis"/>
    <property type="evidence" value="ECO:0007669"/>
    <property type="project" value="UniProtKB-UniRule"/>
</dbReference>
<dbReference type="PANTHER" id="PTHR37479:SF1">
    <property type="entry name" value="CELL DIVISION PROTEIN FTSL"/>
    <property type="match status" value="1"/>
</dbReference>
<proteinExistence type="inferred from homology"/>
<keyword evidence="7 8" id="KW-0131">Cell cycle</keyword>
<evidence type="ECO:0000313" key="10">
    <source>
        <dbReference type="EMBL" id="SDX57406.1"/>
    </source>
</evidence>
<keyword evidence="11" id="KW-1185">Reference proteome</keyword>
<sequence>MGAVTIERPTRTSKLTTETVRAGFNNAYRLSRRIFAALGQQDVLVTMGLVAVLVASAIGVVASVHTNRGLFNELSQLQGERDGYHREWSQLLLEQSALSAHGRIERLASDQLGLVVPGKQDIVLVQLPAQGSR</sequence>
<evidence type="ECO:0000256" key="9">
    <source>
        <dbReference type="NCBIfam" id="TIGR02209"/>
    </source>
</evidence>
<keyword evidence="6 8" id="KW-0472">Membrane</keyword>
<comment type="subunit">
    <text evidence="8">Part of a complex composed of FtsB, FtsL and FtsQ.</text>
</comment>
<dbReference type="GO" id="GO:0032153">
    <property type="term" value="C:cell division site"/>
    <property type="evidence" value="ECO:0007669"/>
    <property type="project" value="UniProtKB-UniRule"/>
</dbReference>
<gene>
    <name evidence="8" type="primary">ftsL</name>
    <name evidence="10" type="ORF">SAMN04487960_11122</name>
</gene>
<evidence type="ECO:0000256" key="4">
    <source>
        <dbReference type="ARBA" id="ARBA00022692"/>
    </source>
</evidence>
<evidence type="ECO:0000256" key="6">
    <source>
        <dbReference type="ARBA" id="ARBA00023136"/>
    </source>
</evidence>
<evidence type="ECO:0000256" key="3">
    <source>
        <dbReference type="ARBA" id="ARBA00022618"/>
    </source>
</evidence>
<evidence type="ECO:0000256" key="5">
    <source>
        <dbReference type="ARBA" id="ARBA00022989"/>
    </source>
</evidence>
<organism evidence="10 11">
    <name type="scientific">Marinobacter mobilis</name>
    <dbReference type="NCBI Taxonomy" id="488533"/>
    <lineage>
        <taxon>Bacteria</taxon>
        <taxon>Pseudomonadati</taxon>
        <taxon>Pseudomonadota</taxon>
        <taxon>Gammaproteobacteria</taxon>
        <taxon>Pseudomonadales</taxon>
        <taxon>Marinobacteraceae</taxon>
        <taxon>Marinobacter</taxon>
    </lineage>
</organism>
<evidence type="ECO:0000256" key="2">
    <source>
        <dbReference type="ARBA" id="ARBA00022475"/>
    </source>
</evidence>
<comment type="similarity">
    <text evidence="8">Belongs to the FtsL family.</text>
</comment>
<accession>A0A1H3CTI4</accession>
<dbReference type="Proteomes" id="UP000199675">
    <property type="component" value="Unassembled WGS sequence"/>
</dbReference>
<dbReference type="HAMAP" id="MF_00910">
    <property type="entry name" value="FtsL"/>
    <property type="match status" value="1"/>
</dbReference>
<comment type="subcellular location">
    <subcellularLocation>
        <location evidence="8">Cell inner membrane</location>
        <topology evidence="8">Single-pass type II membrane protein</topology>
    </subcellularLocation>
    <subcellularLocation>
        <location evidence="1">Cell membrane</location>
        <topology evidence="1">Single-pass type II membrane protein</topology>
    </subcellularLocation>
    <text evidence="8">Localizes to the division septum where it forms a ring structure.</text>
</comment>
<comment type="function">
    <text evidence="8">Essential cell division protein. May link together the upstream cell division proteins, which are predominantly cytoplasmic, with the downstream cell division proteins, which are predominantly periplasmic.</text>
</comment>
<dbReference type="AlphaFoldDB" id="A0A1H3CTI4"/>
<evidence type="ECO:0000256" key="8">
    <source>
        <dbReference type="HAMAP-Rule" id="MF_00910"/>
    </source>
</evidence>